<evidence type="ECO:0000313" key="3">
    <source>
        <dbReference type="Proteomes" id="UP001153069"/>
    </source>
</evidence>
<keyword evidence="3" id="KW-1185">Reference proteome</keyword>
<comment type="caution">
    <text evidence="2">The sequence shown here is derived from an EMBL/GenBank/DDBJ whole genome shotgun (WGS) entry which is preliminary data.</text>
</comment>
<keyword evidence="1" id="KW-1133">Transmembrane helix</keyword>
<accession>A0A9N8E7U7</accession>
<evidence type="ECO:0000256" key="1">
    <source>
        <dbReference type="SAM" id="Phobius"/>
    </source>
</evidence>
<evidence type="ECO:0000313" key="2">
    <source>
        <dbReference type="EMBL" id="CAB9514259.1"/>
    </source>
</evidence>
<feature type="transmembrane region" description="Helical" evidence="1">
    <location>
        <begin position="52"/>
        <end position="71"/>
    </location>
</feature>
<proteinExistence type="predicted"/>
<keyword evidence="1" id="KW-0812">Transmembrane</keyword>
<sequence length="136" mass="15025">MGSTQSTARLVLRVVVHGMATALGANGINGMFLTPAYDSKSISAEDQNHLRVFWAVPTIMSFGIHYGLYNFYRDNRNVLERQKTGRLLREIASWMGTAAAVRLFSIVTLGDPKPRMAPIAVECAFVPLLWILSSNP</sequence>
<organism evidence="2 3">
    <name type="scientific">Seminavis robusta</name>
    <dbReference type="NCBI Taxonomy" id="568900"/>
    <lineage>
        <taxon>Eukaryota</taxon>
        <taxon>Sar</taxon>
        <taxon>Stramenopiles</taxon>
        <taxon>Ochrophyta</taxon>
        <taxon>Bacillariophyta</taxon>
        <taxon>Bacillariophyceae</taxon>
        <taxon>Bacillariophycidae</taxon>
        <taxon>Naviculales</taxon>
        <taxon>Naviculaceae</taxon>
        <taxon>Seminavis</taxon>
    </lineage>
</organism>
<keyword evidence="1" id="KW-0472">Membrane</keyword>
<reference evidence="2" key="1">
    <citation type="submission" date="2020-06" db="EMBL/GenBank/DDBJ databases">
        <authorList>
            <consortium name="Plant Systems Biology data submission"/>
        </authorList>
    </citation>
    <scope>NUCLEOTIDE SEQUENCE</scope>
    <source>
        <strain evidence="2">D6</strain>
    </source>
</reference>
<dbReference type="Proteomes" id="UP001153069">
    <property type="component" value="Unassembled WGS sequence"/>
</dbReference>
<dbReference type="EMBL" id="CAICTM010000641">
    <property type="protein sequence ID" value="CAB9514259.1"/>
    <property type="molecule type" value="Genomic_DNA"/>
</dbReference>
<protein>
    <submittedName>
        <fullName evidence="2">Uncharacterized protein</fullName>
    </submittedName>
</protein>
<feature type="transmembrane region" description="Helical" evidence="1">
    <location>
        <begin position="12"/>
        <end position="32"/>
    </location>
</feature>
<dbReference type="AlphaFoldDB" id="A0A9N8E7U7"/>
<name>A0A9N8E7U7_9STRA</name>
<gene>
    <name evidence="2" type="ORF">SEMRO_642_G180180.1</name>
</gene>